<dbReference type="InterPro" id="IPR001810">
    <property type="entry name" value="F-box_dom"/>
</dbReference>
<dbReference type="OMA" id="SHLYYYL"/>
<reference evidence="2 3" key="1">
    <citation type="journal article" date="2017" name="Genome Announc.">
        <title>Genome sequence of the saprophytic ascomycete Epicoccum nigrum ICMP 19927 strain isolated from New Zealand.</title>
        <authorList>
            <person name="Fokin M."/>
            <person name="Fleetwood D."/>
            <person name="Weir B.S."/>
            <person name="Villas-Boas S.G."/>
        </authorList>
    </citation>
    <scope>NUCLEOTIDE SEQUENCE [LARGE SCALE GENOMIC DNA]</scope>
    <source>
        <strain evidence="2 3">ICMP 19927</strain>
    </source>
</reference>
<dbReference type="InParanoid" id="A0A1Y2M5T4"/>
<evidence type="ECO:0000313" key="3">
    <source>
        <dbReference type="Proteomes" id="UP000193240"/>
    </source>
</evidence>
<dbReference type="STRING" id="105696.A0A1Y2M5T4"/>
<dbReference type="SUPFAM" id="SSF52047">
    <property type="entry name" value="RNI-like"/>
    <property type="match status" value="1"/>
</dbReference>
<accession>A0A1Y2M5T4</accession>
<dbReference type="InterPro" id="IPR036047">
    <property type="entry name" value="F-box-like_dom_sf"/>
</dbReference>
<protein>
    <recommendedName>
        <fullName evidence="1">F-box domain-containing protein</fullName>
    </recommendedName>
</protein>
<evidence type="ECO:0000259" key="1">
    <source>
        <dbReference type="Pfam" id="PF12937"/>
    </source>
</evidence>
<dbReference type="Proteomes" id="UP000193240">
    <property type="component" value="Unassembled WGS sequence"/>
</dbReference>
<keyword evidence="3" id="KW-1185">Reference proteome</keyword>
<evidence type="ECO:0000313" key="2">
    <source>
        <dbReference type="EMBL" id="OSS51465.1"/>
    </source>
</evidence>
<dbReference type="AlphaFoldDB" id="A0A1Y2M5T4"/>
<sequence>MPDPGAKKRKTRHSGRDFRMARQELGATMLALAETGLLRLVDELLLNILDFVDSLEDLRVLAATCTRLQGLAEPYIWRSLVVHNGIHARNIATALDKRDERVDFIQELSIQYKDTNKEGIEDLNHWLTLMSKLRHLTLESPCPNNSEWRAGEVFDGWSRINYSNLMASSVFSREGIPVALPMLQSLTLHAHGPDDRKFDLDIRLASVFYHPTLRELTISCLNISNQNMESTIQSCGKERKSTPLRSLTFIECNIDMDTLHTILSMPKALKELSIGERLHVFEGARPSSDATQRTSSIRFLPALQQQANSLEKLTHIGGSLPYLPARETDEDGAAKMRSLSNLQHLELGFESHLYYYLRTNGFPPRLRYLKMLDNAIANNYSQQPDALTRTVFRSTTSLVTQCFPSSVPDDFTLHLHYAHNLFFRLEEAEEWISRLFLSRPLIYRIADVLHEHKGRLIVSRDHFPPGVSYIPPYMHGEELPVEKVLYNSDDYFTFSGKDYRIMDDDRFKAKVERDLLVCPKCVSRGFTERECKQLGDGSRCQPCYRDGQDCGWARDENGQLIRPKASES</sequence>
<gene>
    <name evidence="2" type="ORF">B5807_03596</name>
</gene>
<proteinExistence type="predicted"/>
<dbReference type="SUPFAM" id="SSF81383">
    <property type="entry name" value="F-box domain"/>
    <property type="match status" value="1"/>
</dbReference>
<organism evidence="2 3">
    <name type="scientific">Epicoccum nigrum</name>
    <name type="common">Soil fungus</name>
    <name type="synonym">Epicoccum purpurascens</name>
    <dbReference type="NCBI Taxonomy" id="105696"/>
    <lineage>
        <taxon>Eukaryota</taxon>
        <taxon>Fungi</taxon>
        <taxon>Dikarya</taxon>
        <taxon>Ascomycota</taxon>
        <taxon>Pezizomycotina</taxon>
        <taxon>Dothideomycetes</taxon>
        <taxon>Pleosporomycetidae</taxon>
        <taxon>Pleosporales</taxon>
        <taxon>Pleosporineae</taxon>
        <taxon>Didymellaceae</taxon>
        <taxon>Epicoccum</taxon>
    </lineage>
</organism>
<dbReference type="InterPro" id="IPR032675">
    <property type="entry name" value="LRR_dom_sf"/>
</dbReference>
<dbReference type="Pfam" id="PF12937">
    <property type="entry name" value="F-box-like"/>
    <property type="match status" value="1"/>
</dbReference>
<dbReference type="EMBL" id="KZ107840">
    <property type="protein sequence ID" value="OSS51465.1"/>
    <property type="molecule type" value="Genomic_DNA"/>
</dbReference>
<dbReference type="Gene3D" id="3.80.10.10">
    <property type="entry name" value="Ribonuclease Inhibitor"/>
    <property type="match status" value="1"/>
</dbReference>
<name>A0A1Y2M5T4_EPING</name>
<feature type="domain" description="F-box" evidence="1">
    <location>
        <begin position="42"/>
        <end position="81"/>
    </location>
</feature>